<evidence type="ECO:0000313" key="3">
    <source>
        <dbReference type="EMBL" id="MDR7364526.1"/>
    </source>
</evidence>
<evidence type="ECO:0008006" key="5">
    <source>
        <dbReference type="Google" id="ProtNLM"/>
    </source>
</evidence>
<evidence type="ECO:0000256" key="1">
    <source>
        <dbReference type="SAM" id="MobiDB-lite"/>
    </source>
</evidence>
<feature type="compositionally biased region" description="Polar residues" evidence="1">
    <location>
        <begin position="42"/>
        <end position="52"/>
    </location>
</feature>
<proteinExistence type="predicted"/>
<evidence type="ECO:0000313" key="4">
    <source>
        <dbReference type="Proteomes" id="UP001183648"/>
    </source>
</evidence>
<dbReference type="InterPro" id="IPR006311">
    <property type="entry name" value="TAT_signal"/>
</dbReference>
<gene>
    <name evidence="3" type="ORF">J2S63_004079</name>
</gene>
<keyword evidence="4" id="KW-1185">Reference proteome</keyword>
<comment type="caution">
    <text evidence="3">The sequence shown here is derived from an EMBL/GenBank/DDBJ whole genome shotgun (WGS) entry which is preliminary data.</text>
</comment>
<reference evidence="3 4" key="1">
    <citation type="submission" date="2023-07" db="EMBL/GenBank/DDBJ databases">
        <title>Sequencing the genomes of 1000 actinobacteria strains.</title>
        <authorList>
            <person name="Klenk H.-P."/>
        </authorList>
    </citation>
    <scope>NUCLEOTIDE SEQUENCE [LARGE SCALE GENOMIC DNA]</scope>
    <source>
        <strain evidence="3 4">DSM 19426</strain>
    </source>
</reference>
<name>A0ABU2C1K6_9ACTN</name>
<feature type="region of interest" description="Disordered" evidence="1">
    <location>
        <begin position="32"/>
        <end position="55"/>
    </location>
</feature>
<sequence>MSDPLPARRALLTAGLVAVSVLAAGCSADDARPVGQAPSVAGSPSSDGTSTDAWVRGLDRPTGIGFALPEAARPARSTRPAQGGAEVVSREYAAAVGDVRLSVSVLTTPTQPAAVRRTVRAQYLPFLVVDTVQAQGASEAGVVSNSRLRGVGLRGYDSQLTFVQKDRRAVWFTRAVELPRTVVVAQAVAYVRPDEDAVDRVRAQFRRLTDGLDIPTS</sequence>
<feature type="signal peptide" evidence="2">
    <location>
        <begin position="1"/>
        <end position="23"/>
    </location>
</feature>
<protein>
    <recommendedName>
        <fullName evidence="5">DUF1795 domain-containing protein</fullName>
    </recommendedName>
</protein>
<keyword evidence="2" id="KW-0732">Signal</keyword>
<dbReference type="Proteomes" id="UP001183648">
    <property type="component" value="Unassembled WGS sequence"/>
</dbReference>
<dbReference type="EMBL" id="JAVDYG010000001">
    <property type="protein sequence ID" value="MDR7364526.1"/>
    <property type="molecule type" value="Genomic_DNA"/>
</dbReference>
<organism evidence="3 4">
    <name type="scientific">Nocardioides marmoribigeumensis</name>
    <dbReference type="NCBI Taxonomy" id="433649"/>
    <lineage>
        <taxon>Bacteria</taxon>
        <taxon>Bacillati</taxon>
        <taxon>Actinomycetota</taxon>
        <taxon>Actinomycetes</taxon>
        <taxon>Propionibacteriales</taxon>
        <taxon>Nocardioidaceae</taxon>
        <taxon>Nocardioides</taxon>
    </lineage>
</organism>
<dbReference type="PROSITE" id="PS51318">
    <property type="entry name" value="TAT"/>
    <property type="match status" value="1"/>
</dbReference>
<dbReference type="RefSeq" id="WP_310306258.1">
    <property type="nucleotide sequence ID" value="NZ_BAAAPS010000006.1"/>
</dbReference>
<accession>A0ABU2C1K6</accession>
<feature type="chain" id="PRO_5047336585" description="DUF1795 domain-containing protein" evidence="2">
    <location>
        <begin position="24"/>
        <end position="217"/>
    </location>
</feature>
<evidence type="ECO:0000256" key="2">
    <source>
        <dbReference type="SAM" id="SignalP"/>
    </source>
</evidence>